<dbReference type="PROSITE" id="PS51007">
    <property type="entry name" value="CYTC"/>
    <property type="match status" value="1"/>
</dbReference>
<evidence type="ECO:0000256" key="5">
    <source>
        <dbReference type="SAM" id="SignalP"/>
    </source>
</evidence>
<evidence type="ECO:0000313" key="7">
    <source>
        <dbReference type="EMBL" id="URI09661.1"/>
    </source>
</evidence>
<evidence type="ECO:0000259" key="6">
    <source>
        <dbReference type="PROSITE" id="PS51007"/>
    </source>
</evidence>
<feature type="signal peptide" evidence="5">
    <location>
        <begin position="1"/>
        <end position="22"/>
    </location>
</feature>
<feature type="domain" description="Cytochrome c" evidence="6">
    <location>
        <begin position="123"/>
        <end position="213"/>
    </location>
</feature>
<gene>
    <name evidence="7" type="ORF">MW290_29355</name>
</gene>
<name>A0ABY4S8I6_AQUTE</name>
<dbReference type="InterPro" id="IPR024167">
    <property type="entry name" value="Cytochrome_c4-like"/>
</dbReference>
<evidence type="ECO:0000256" key="2">
    <source>
        <dbReference type="ARBA" id="ARBA00022723"/>
    </source>
</evidence>
<dbReference type="RefSeq" id="WP_250197884.1">
    <property type="nucleotide sequence ID" value="NZ_CP097636.1"/>
</dbReference>
<reference evidence="7" key="1">
    <citation type="submission" date="2022-05" db="EMBL/GenBank/DDBJ databases">
        <title>An RpoN-dependent PEP-CTERM gene is involved in floc formation of an Aquincola tertiaricarbonis strain.</title>
        <authorList>
            <person name="Qiu D."/>
            <person name="Xia M."/>
        </authorList>
    </citation>
    <scope>NUCLEOTIDE SEQUENCE</scope>
    <source>
        <strain evidence="7">RN12</strain>
    </source>
</reference>
<keyword evidence="8" id="KW-1185">Reference proteome</keyword>
<dbReference type="PANTHER" id="PTHR33751:SF11">
    <property type="entry name" value="BLL4483 PROTEIN"/>
    <property type="match status" value="1"/>
</dbReference>
<evidence type="ECO:0000256" key="3">
    <source>
        <dbReference type="ARBA" id="ARBA00023004"/>
    </source>
</evidence>
<keyword evidence="3 4" id="KW-0408">Iron</keyword>
<dbReference type="EMBL" id="CP097636">
    <property type="protein sequence ID" value="URI09661.1"/>
    <property type="molecule type" value="Genomic_DNA"/>
</dbReference>
<evidence type="ECO:0000256" key="4">
    <source>
        <dbReference type="PROSITE-ProRule" id="PRU00433"/>
    </source>
</evidence>
<sequence>MTHLPRTLASLTLALAGATGLAAPAAAPVTVEDSMAQRMQACTACHGKEGRAARDGYYPRIAGKPAGYLYNQLVNFRDGRRHYALMGELLAPLTDEYLHEIAGHFASLDLPYPAPKAPTGTPEERARGQRLVTQGDASRKIPACAACHGAALTGVAPAVPGLLGLPRDYLNAQLGAWRTGQRKAHAPDCMGQIARSLAPEDIGAVSHYLAAQPLPADAHPVAVPPPSWPMRCGGLPEAAK</sequence>
<dbReference type="InterPro" id="IPR009056">
    <property type="entry name" value="Cyt_c-like_dom"/>
</dbReference>
<accession>A0ABY4S8I6</accession>
<evidence type="ECO:0000313" key="8">
    <source>
        <dbReference type="Proteomes" id="UP001056201"/>
    </source>
</evidence>
<dbReference type="InterPro" id="IPR036909">
    <property type="entry name" value="Cyt_c-like_dom_sf"/>
</dbReference>
<dbReference type="Proteomes" id="UP001056201">
    <property type="component" value="Chromosome 2"/>
</dbReference>
<keyword evidence="2 4" id="KW-0479">Metal-binding</keyword>
<dbReference type="SUPFAM" id="SSF46626">
    <property type="entry name" value="Cytochrome c"/>
    <property type="match status" value="2"/>
</dbReference>
<keyword evidence="1 4" id="KW-0349">Heme</keyword>
<dbReference type="Gene3D" id="1.10.760.10">
    <property type="entry name" value="Cytochrome c-like domain"/>
    <property type="match status" value="2"/>
</dbReference>
<keyword evidence="5" id="KW-0732">Signal</keyword>
<feature type="chain" id="PRO_5046604052" evidence="5">
    <location>
        <begin position="23"/>
        <end position="240"/>
    </location>
</feature>
<protein>
    <submittedName>
        <fullName evidence="7">C-type cytochrome</fullName>
    </submittedName>
</protein>
<organism evidence="7 8">
    <name type="scientific">Aquincola tertiaricarbonis</name>
    <dbReference type="NCBI Taxonomy" id="391953"/>
    <lineage>
        <taxon>Bacteria</taxon>
        <taxon>Pseudomonadati</taxon>
        <taxon>Pseudomonadota</taxon>
        <taxon>Betaproteobacteria</taxon>
        <taxon>Burkholderiales</taxon>
        <taxon>Sphaerotilaceae</taxon>
        <taxon>Aquincola</taxon>
    </lineage>
</organism>
<dbReference type="PIRSF" id="PIRSF000005">
    <property type="entry name" value="Cytochrome_c4"/>
    <property type="match status" value="1"/>
</dbReference>
<dbReference type="Pfam" id="PF00034">
    <property type="entry name" value="Cytochrom_C"/>
    <property type="match status" value="1"/>
</dbReference>
<dbReference type="PANTHER" id="PTHR33751">
    <property type="entry name" value="CBB3-TYPE CYTOCHROME C OXIDASE SUBUNIT FIXP"/>
    <property type="match status" value="1"/>
</dbReference>
<proteinExistence type="predicted"/>
<dbReference type="InterPro" id="IPR050597">
    <property type="entry name" value="Cytochrome_c_Oxidase_Subunit"/>
</dbReference>
<evidence type="ECO:0000256" key="1">
    <source>
        <dbReference type="ARBA" id="ARBA00022617"/>
    </source>
</evidence>